<dbReference type="AlphaFoldDB" id="X6NKS5"/>
<comment type="caution">
    <text evidence="3">The sequence shown here is derived from an EMBL/GenBank/DDBJ whole genome shotgun (WGS) entry which is preliminary data.</text>
</comment>
<evidence type="ECO:0000256" key="1">
    <source>
        <dbReference type="SAM" id="MobiDB-lite"/>
    </source>
</evidence>
<dbReference type="SMART" id="SM01052">
    <property type="entry name" value="CAP_GLY"/>
    <property type="match status" value="1"/>
</dbReference>
<keyword evidence="4" id="KW-1185">Reference proteome</keyword>
<feature type="domain" description="CAP-Gly" evidence="2">
    <location>
        <begin position="46"/>
        <end position="83"/>
    </location>
</feature>
<evidence type="ECO:0000259" key="2">
    <source>
        <dbReference type="PROSITE" id="PS50245"/>
    </source>
</evidence>
<accession>X6NKS5</accession>
<evidence type="ECO:0000313" key="4">
    <source>
        <dbReference type="Proteomes" id="UP000023152"/>
    </source>
</evidence>
<evidence type="ECO:0000313" key="3">
    <source>
        <dbReference type="EMBL" id="ETO26513.1"/>
    </source>
</evidence>
<reference evidence="3 4" key="1">
    <citation type="journal article" date="2013" name="Curr. Biol.">
        <title>The Genome of the Foraminiferan Reticulomyxa filosa.</title>
        <authorList>
            <person name="Glockner G."/>
            <person name="Hulsmann N."/>
            <person name="Schleicher M."/>
            <person name="Noegel A.A."/>
            <person name="Eichinger L."/>
            <person name="Gallinger C."/>
            <person name="Pawlowski J."/>
            <person name="Sierra R."/>
            <person name="Euteneuer U."/>
            <person name="Pillet L."/>
            <person name="Moustafa A."/>
            <person name="Platzer M."/>
            <person name="Groth M."/>
            <person name="Szafranski K."/>
            <person name="Schliwa M."/>
        </authorList>
    </citation>
    <scope>NUCLEOTIDE SEQUENCE [LARGE SCALE GENOMIC DNA]</scope>
</reference>
<gene>
    <name evidence="3" type="ORF">RFI_10624</name>
</gene>
<name>X6NKS5_RETFI</name>
<dbReference type="Pfam" id="PF01302">
    <property type="entry name" value="CAP_GLY"/>
    <property type="match status" value="1"/>
</dbReference>
<sequence length="164" mass="18061">MAAQSRSSIHNNVDIRVGDVVIITGHRLGIVRYVGTVHFGEKNEQYLGVELKGHRDEQYGCDGTVDGKEYFKSKHEKSGVFVKSVSRVVPPEEILKKLAELNEQLLLCTCGSGYNQITANVAKSEPSNNKNGDNDDSKQQDVPFDPYYGGQLNPDSSSEESAEI</sequence>
<dbReference type="Proteomes" id="UP000023152">
    <property type="component" value="Unassembled WGS sequence"/>
</dbReference>
<dbReference type="SUPFAM" id="SSF74924">
    <property type="entry name" value="Cap-Gly domain"/>
    <property type="match status" value="1"/>
</dbReference>
<dbReference type="InterPro" id="IPR036859">
    <property type="entry name" value="CAP-Gly_dom_sf"/>
</dbReference>
<protein>
    <submittedName>
        <fullName evidence="3">Noc1p protein</fullName>
    </submittedName>
</protein>
<feature type="region of interest" description="Disordered" evidence="1">
    <location>
        <begin position="123"/>
        <end position="164"/>
    </location>
</feature>
<proteinExistence type="predicted"/>
<dbReference type="EMBL" id="ASPP01007826">
    <property type="protein sequence ID" value="ETO26513.1"/>
    <property type="molecule type" value="Genomic_DNA"/>
</dbReference>
<organism evidence="3 4">
    <name type="scientific">Reticulomyxa filosa</name>
    <dbReference type="NCBI Taxonomy" id="46433"/>
    <lineage>
        <taxon>Eukaryota</taxon>
        <taxon>Sar</taxon>
        <taxon>Rhizaria</taxon>
        <taxon>Retaria</taxon>
        <taxon>Foraminifera</taxon>
        <taxon>Monothalamids</taxon>
        <taxon>Reticulomyxidae</taxon>
        <taxon>Reticulomyxa</taxon>
    </lineage>
</organism>
<dbReference type="OrthoDB" id="2130750at2759"/>
<dbReference type="Gene3D" id="2.30.30.190">
    <property type="entry name" value="CAP Gly-rich-like domain"/>
    <property type="match status" value="1"/>
</dbReference>
<dbReference type="PROSITE" id="PS50245">
    <property type="entry name" value="CAP_GLY_2"/>
    <property type="match status" value="1"/>
</dbReference>
<dbReference type="InterPro" id="IPR000938">
    <property type="entry name" value="CAP-Gly_domain"/>
</dbReference>